<dbReference type="EMBL" id="CADEAL010004275">
    <property type="protein sequence ID" value="CAB1455897.1"/>
    <property type="molecule type" value="Genomic_DNA"/>
</dbReference>
<dbReference type="Proteomes" id="UP001153269">
    <property type="component" value="Unassembled WGS sequence"/>
</dbReference>
<organism evidence="1 2">
    <name type="scientific">Pleuronectes platessa</name>
    <name type="common">European plaice</name>
    <dbReference type="NCBI Taxonomy" id="8262"/>
    <lineage>
        <taxon>Eukaryota</taxon>
        <taxon>Metazoa</taxon>
        <taxon>Chordata</taxon>
        <taxon>Craniata</taxon>
        <taxon>Vertebrata</taxon>
        <taxon>Euteleostomi</taxon>
        <taxon>Actinopterygii</taxon>
        <taxon>Neopterygii</taxon>
        <taxon>Teleostei</taxon>
        <taxon>Neoteleostei</taxon>
        <taxon>Acanthomorphata</taxon>
        <taxon>Carangaria</taxon>
        <taxon>Pleuronectiformes</taxon>
        <taxon>Pleuronectoidei</taxon>
        <taxon>Pleuronectidae</taxon>
        <taxon>Pleuronectes</taxon>
    </lineage>
</organism>
<keyword evidence="2" id="KW-1185">Reference proteome</keyword>
<reference evidence="1" key="1">
    <citation type="submission" date="2020-03" db="EMBL/GenBank/DDBJ databases">
        <authorList>
            <person name="Weist P."/>
        </authorList>
    </citation>
    <scope>NUCLEOTIDE SEQUENCE</scope>
</reference>
<evidence type="ECO:0000313" key="1">
    <source>
        <dbReference type="EMBL" id="CAB1455897.1"/>
    </source>
</evidence>
<comment type="caution">
    <text evidence="1">The sequence shown here is derived from an EMBL/GenBank/DDBJ whole genome shotgun (WGS) entry which is preliminary data.</text>
</comment>
<proteinExistence type="predicted"/>
<accession>A0A9N7ZAJ4</accession>
<gene>
    <name evidence="1" type="ORF">PLEPLA_LOCUS43678</name>
</gene>
<evidence type="ECO:0000313" key="2">
    <source>
        <dbReference type="Proteomes" id="UP001153269"/>
    </source>
</evidence>
<protein>
    <submittedName>
        <fullName evidence="1">Uncharacterized protein</fullName>
    </submittedName>
</protein>
<sequence length="218" mass="23903">MQSADHVSYVSLSDIRILLGTLCELLPEEQESQQEETLSVPVNGIHSCLTEAFRIGACCSILVPACLITFKGAGKPRPGPALCLDRTWELTWQAIIAALVSSAQTWPPFLLNAHRPASTPLRPPSTSSAVLRSVSLLELVPCFEMLSLELLLLSASSSAGNKRRILQRLLQSCTMEDFKEALRRGSSLLQRQTLLRQTSPRVKHGWVPHLPPAVRCAS</sequence>
<name>A0A9N7ZAJ4_PLEPL</name>
<dbReference type="AlphaFoldDB" id="A0A9N7ZAJ4"/>